<proteinExistence type="predicted"/>
<keyword evidence="8" id="KW-1185">Reference proteome</keyword>
<dbReference type="Gene3D" id="3.30.200.20">
    <property type="entry name" value="Phosphorylase Kinase, domain 1"/>
    <property type="match status" value="1"/>
</dbReference>
<dbReference type="PANTHER" id="PTHR43289:SF6">
    <property type="entry name" value="SERINE_THREONINE-PROTEIN KINASE NEKL-3"/>
    <property type="match status" value="1"/>
</dbReference>
<feature type="region of interest" description="Disordered" evidence="5">
    <location>
        <begin position="8"/>
        <end position="40"/>
    </location>
</feature>
<dbReference type="eggNOG" id="COG0515">
    <property type="taxonomic scope" value="Bacteria"/>
</dbReference>
<comment type="caution">
    <text evidence="7">The sequence shown here is derived from an EMBL/GenBank/DDBJ whole genome shotgun (WGS) entry which is preliminary data.</text>
</comment>
<gene>
    <name evidence="7" type="ORF">CAP_8336</name>
</gene>
<dbReference type="InterPro" id="IPR000719">
    <property type="entry name" value="Prot_kinase_dom"/>
</dbReference>
<evidence type="ECO:0000313" key="7">
    <source>
        <dbReference type="EMBL" id="EYF01405.1"/>
    </source>
</evidence>
<dbReference type="PANTHER" id="PTHR43289">
    <property type="entry name" value="MITOGEN-ACTIVATED PROTEIN KINASE KINASE KINASE 20-RELATED"/>
    <property type="match status" value="1"/>
</dbReference>
<keyword evidence="4" id="KW-0067">ATP-binding</keyword>
<dbReference type="GO" id="GO:0004674">
    <property type="term" value="F:protein serine/threonine kinase activity"/>
    <property type="evidence" value="ECO:0007669"/>
    <property type="project" value="TreeGrafter"/>
</dbReference>
<name>A0A017SXQ2_9BACT</name>
<reference evidence="7 8" key="1">
    <citation type="submission" date="2013-05" db="EMBL/GenBank/DDBJ databases">
        <title>Genome assembly of Chondromyces apiculatus DSM 436.</title>
        <authorList>
            <person name="Sharma G."/>
            <person name="Khatri I."/>
            <person name="Kaur C."/>
            <person name="Mayilraj S."/>
            <person name="Subramanian S."/>
        </authorList>
    </citation>
    <scope>NUCLEOTIDE SEQUENCE [LARGE SCALE GENOMIC DNA]</scope>
    <source>
        <strain evidence="7 8">DSM 436</strain>
    </source>
</reference>
<feature type="compositionally biased region" description="Basic and acidic residues" evidence="5">
    <location>
        <begin position="433"/>
        <end position="442"/>
    </location>
</feature>
<dbReference type="SUPFAM" id="SSF56112">
    <property type="entry name" value="Protein kinase-like (PK-like)"/>
    <property type="match status" value="1"/>
</dbReference>
<evidence type="ECO:0000259" key="6">
    <source>
        <dbReference type="PROSITE" id="PS50011"/>
    </source>
</evidence>
<sequence>MEPPLFHLSDVDTVEAPVPPSTTSTVEAQSAAEEPPRSSWRGRGMEIAKRYQLLDRLGQGAAGEVWRAVDTRLRAHVAIKLLLPRGSSAELIARQRFVFEAQVEARLAQSTSHVVAVHDSGHDPRVGSFMVMEYVQGRTLRDHLNKHGQMSVPEALSLFEQVADAIIAAHREGIVHRDLKPSNLLLLDGPSNSFHVKVADFGLAKGLRSDLSMDMPPRTAYGTVLGTLSYMSPEQLQGLVVDEKTDLWSIAVILYEALTGVSPFRAETPAKVLTKLLLEATAAPSTIRRGLPRGFDGWFATAFAADPSRRFRSVEQMLEAFRLASATSPLSGLEARAGGTRRHASWAGWAFLAGLVATSVGCGAALVLQEPEAPGLSAMTFRPQVEALSAHGLALARASSKQRAAGKLAQATLPTAAPEESGAQPPRSWAWAHQKEAVETRRVMQPAPVPRTVPARLDIQPLPEAGSSPSSIF</sequence>
<dbReference type="Proteomes" id="UP000019678">
    <property type="component" value="Unassembled WGS sequence"/>
</dbReference>
<dbReference type="SMART" id="SM00220">
    <property type="entry name" value="S_TKc"/>
    <property type="match status" value="1"/>
</dbReference>
<protein>
    <submittedName>
        <fullName evidence="7">Protein kinase</fullName>
    </submittedName>
</protein>
<dbReference type="PROSITE" id="PS00108">
    <property type="entry name" value="PROTEIN_KINASE_ST"/>
    <property type="match status" value="1"/>
</dbReference>
<dbReference type="STRING" id="1192034.CAP_8336"/>
<evidence type="ECO:0000256" key="2">
    <source>
        <dbReference type="ARBA" id="ARBA00022741"/>
    </source>
</evidence>
<dbReference type="InterPro" id="IPR011009">
    <property type="entry name" value="Kinase-like_dom_sf"/>
</dbReference>
<dbReference type="RefSeq" id="WP_052376613.1">
    <property type="nucleotide sequence ID" value="NZ_ASRX01000082.1"/>
</dbReference>
<accession>A0A017SXQ2</accession>
<evidence type="ECO:0000313" key="8">
    <source>
        <dbReference type="Proteomes" id="UP000019678"/>
    </source>
</evidence>
<feature type="domain" description="Protein kinase" evidence="6">
    <location>
        <begin position="51"/>
        <end position="322"/>
    </location>
</feature>
<organism evidence="7 8">
    <name type="scientific">Chondromyces apiculatus DSM 436</name>
    <dbReference type="NCBI Taxonomy" id="1192034"/>
    <lineage>
        <taxon>Bacteria</taxon>
        <taxon>Pseudomonadati</taxon>
        <taxon>Myxococcota</taxon>
        <taxon>Polyangia</taxon>
        <taxon>Polyangiales</taxon>
        <taxon>Polyangiaceae</taxon>
        <taxon>Chondromyces</taxon>
    </lineage>
</organism>
<keyword evidence="1" id="KW-0808">Transferase</keyword>
<evidence type="ECO:0000256" key="3">
    <source>
        <dbReference type="ARBA" id="ARBA00022777"/>
    </source>
</evidence>
<dbReference type="AlphaFoldDB" id="A0A017SXQ2"/>
<feature type="region of interest" description="Disordered" evidence="5">
    <location>
        <begin position="406"/>
        <end position="473"/>
    </location>
</feature>
<dbReference type="CDD" id="cd14014">
    <property type="entry name" value="STKc_PknB_like"/>
    <property type="match status" value="1"/>
</dbReference>
<evidence type="ECO:0000256" key="5">
    <source>
        <dbReference type="SAM" id="MobiDB-lite"/>
    </source>
</evidence>
<dbReference type="Gene3D" id="1.10.510.10">
    <property type="entry name" value="Transferase(Phosphotransferase) domain 1"/>
    <property type="match status" value="1"/>
</dbReference>
<keyword evidence="2" id="KW-0547">Nucleotide-binding</keyword>
<dbReference type="InterPro" id="IPR008271">
    <property type="entry name" value="Ser/Thr_kinase_AS"/>
</dbReference>
<evidence type="ECO:0000256" key="1">
    <source>
        <dbReference type="ARBA" id="ARBA00022679"/>
    </source>
</evidence>
<dbReference type="GO" id="GO:0005524">
    <property type="term" value="F:ATP binding"/>
    <property type="evidence" value="ECO:0007669"/>
    <property type="project" value="UniProtKB-KW"/>
</dbReference>
<dbReference type="Pfam" id="PF00069">
    <property type="entry name" value="Pkinase"/>
    <property type="match status" value="1"/>
</dbReference>
<evidence type="ECO:0000256" key="4">
    <source>
        <dbReference type="ARBA" id="ARBA00022840"/>
    </source>
</evidence>
<dbReference type="EMBL" id="ASRX01000082">
    <property type="protein sequence ID" value="EYF01405.1"/>
    <property type="molecule type" value="Genomic_DNA"/>
</dbReference>
<keyword evidence="3 7" id="KW-0418">Kinase</keyword>
<dbReference type="PROSITE" id="PS50011">
    <property type="entry name" value="PROTEIN_KINASE_DOM"/>
    <property type="match status" value="1"/>
</dbReference>